<dbReference type="InterPro" id="IPR006352">
    <property type="entry name" value="GlmM_bact"/>
</dbReference>
<dbReference type="InterPro" id="IPR005845">
    <property type="entry name" value="A-D-PHexomutase_a/b/a-II"/>
</dbReference>
<dbReference type="KEGG" id="hsc:HVS_06595"/>
<feature type="domain" description="Alpha-D-phosphohexomutase alpha/beta/alpha" evidence="13">
    <location>
        <begin position="276"/>
        <end position="386"/>
    </location>
</feature>
<evidence type="ECO:0000256" key="8">
    <source>
        <dbReference type="ARBA" id="ARBA00068193"/>
    </source>
</evidence>
<dbReference type="GO" id="GO:0004615">
    <property type="term" value="F:phosphomannomutase activity"/>
    <property type="evidence" value="ECO:0007669"/>
    <property type="project" value="TreeGrafter"/>
</dbReference>
<dbReference type="InterPro" id="IPR036900">
    <property type="entry name" value="A-D-PHexomutase_C_sf"/>
</dbReference>
<evidence type="ECO:0000313" key="14">
    <source>
        <dbReference type="EMBL" id="AUG57245.1"/>
    </source>
</evidence>
<dbReference type="SUPFAM" id="SSF53738">
    <property type="entry name" value="Phosphoglucomutase, first 3 domains"/>
    <property type="match status" value="3"/>
</dbReference>
<dbReference type="PANTHER" id="PTHR42946:SF1">
    <property type="entry name" value="PHOSPHOGLUCOMUTASE (ALPHA-D-GLUCOSE-1,6-BISPHOSPHATE-DEPENDENT)"/>
    <property type="match status" value="1"/>
</dbReference>
<protein>
    <recommendedName>
        <fullName evidence="8 9">Phosphoglucosamine mutase</fullName>
        <ecNumber evidence="7 9">5.4.2.10</ecNumber>
    </recommendedName>
</protein>
<comment type="cofactor">
    <cofactor evidence="9">
        <name>Mg(2+)</name>
        <dbReference type="ChEBI" id="CHEBI:18420"/>
    </cofactor>
    <text evidence="9">Binds 1 Mg(2+) ion per subunit.</text>
</comment>
<feature type="binding site" evidence="9">
    <location>
        <position position="261"/>
    </location>
    <ligand>
        <name>Mg(2+)</name>
        <dbReference type="ChEBI" id="CHEBI:18420"/>
    </ligand>
</feature>
<dbReference type="Gene3D" id="3.30.310.50">
    <property type="entry name" value="Alpha-D-phosphohexomutase, C-terminal domain"/>
    <property type="match status" value="1"/>
</dbReference>
<dbReference type="Pfam" id="PF02879">
    <property type="entry name" value="PGM_PMM_II"/>
    <property type="match status" value="1"/>
</dbReference>
<keyword evidence="3 9" id="KW-0479">Metal-binding</keyword>
<comment type="catalytic activity">
    <reaction evidence="6 9">
        <text>alpha-D-glucosamine 1-phosphate = D-glucosamine 6-phosphate</text>
        <dbReference type="Rhea" id="RHEA:23424"/>
        <dbReference type="ChEBI" id="CHEBI:58516"/>
        <dbReference type="ChEBI" id="CHEBI:58725"/>
        <dbReference type="EC" id="5.4.2.10"/>
    </reaction>
</comment>
<evidence type="ECO:0000256" key="6">
    <source>
        <dbReference type="ARBA" id="ARBA00050364"/>
    </source>
</evidence>
<dbReference type="GO" id="GO:0006048">
    <property type="term" value="P:UDP-N-acetylglucosamine biosynthetic process"/>
    <property type="evidence" value="ECO:0007669"/>
    <property type="project" value="TreeGrafter"/>
</dbReference>
<dbReference type="HAMAP" id="MF_01554_B">
    <property type="entry name" value="GlmM_B"/>
    <property type="match status" value="1"/>
</dbReference>
<dbReference type="InterPro" id="IPR016055">
    <property type="entry name" value="A-D-PHexomutase_a/b/a-I/II/III"/>
</dbReference>
<feature type="binding site" evidence="9">
    <location>
        <position position="263"/>
    </location>
    <ligand>
        <name>Mg(2+)</name>
        <dbReference type="ChEBI" id="CHEBI:18420"/>
    </ligand>
</feature>
<dbReference type="InterPro" id="IPR005844">
    <property type="entry name" value="A-D-PHexomutase_a/b/a-I"/>
</dbReference>
<dbReference type="FunFam" id="3.40.120.10:FF:000001">
    <property type="entry name" value="Phosphoglucosamine mutase"/>
    <property type="match status" value="1"/>
</dbReference>
<dbReference type="AlphaFoldDB" id="A0A2K9EDF5"/>
<feature type="modified residue" description="Phosphoserine" evidence="9">
    <location>
        <position position="119"/>
    </location>
</feature>
<dbReference type="FunFam" id="3.40.120.10:FF:000002">
    <property type="entry name" value="Phosphoglucosamine mutase"/>
    <property type="match status" value="1"/>
</dbReference>
<feature type="domain" description="Alpha-D-phosphohexomutase alpha/beta/alpha" evidence="11">
    <location>
        <begin position="21"/>
        <end position="155"/>
    </location>
</feature>
<dbReference type="EMBL" id="CP025197">
    <property type="protein sequence ID" value="AUG57245.1"/>
    <property type="molecule type" value="Genomic_DNA"/>
</dbReference>
<comment type="function">
    <text evidence="9">Catalyzes the conversion of glucosamine-6-phosphate to glucosamine-1-phosphate.</text>
</comment>
<sequence>MYTRCISQTNINVEGMNVLGMLFGTDGVRGVANKDLTVELAYKLGQAGAYVLTSELNSSPKVLVGMDTRISGDMLKSALVAGLCSVGADAVYLGVVPTPAVAYLVRKYKADAGVVISASHNSYEFNGIKFFNNEGYKLPDEIEDRIESIILNNSEEISLPIGDKLGREIAVETAVDDYVEYIKSTVDGDFKTLKIALDCANGAAFKAAPKALRELGAEVFVLNERPDGININKNCGSTHMEELKEFVKKTGADAGLAFDGDADRVLAVDEEGNVVDGDQIMAILGLDLKKKGKLSKDTIVATVMSNLGLDMMAKKENINILKTKVGDRYVLECMLENGYVLGGEQSGHIIFLQHNTTGDGLLTGVQLLNVLKSSGKKLSELASVMQVLPQVLRNAKVKNEKKNSYLDDEVVSDMCKKLEEEFKGEGRVLVRASGTEPLIRVMIEGKDQEYITKKAEELAKVIEERLG</sequence>
<dbReference type="InterPro" id="IPR005843">
    <property type="entry name" value="A-D-PHexomutase_C"/>
</dbReference>
<organism evidence="14 15">
    <name type="scientific">Acetivibrio saccincola</name>
    <dbReference type="NCBI Taxonomy" id="1677857"/>
    <lineage>
        <taxon>Bacteria</taxon>
        <taxon>Bacillati</taxon>
        <taxon>Bacillota</taxon>
        <taxon>Clostridia</taxon>
        <taxon>Eubacteriales</taxon>
        <taxon>Oscillospiraceae</taxon>
        <taxon>Acetivibrio</taxon>
    </lineage>
</organism>
<feature type="binding site" description="via phosphate group" evidence="9">
    <location>
        <position position="119"/>
    </location>
    <ligand>
        <name>Mg(2+)</name>
        <dbReference type="ChEBI" id="CHEBI:18420"/>
    </ligand>
</feature>
<dbReference type="GO" id="GO:0005829">
    <property type="term" value="C:cytosol"/>
    <property type="evidence" value="ECO:0007669"/>
    <property type="project" value="TreeGrafter"/>
</dbReference>
<name>A0A2K9EDF5_9FIRM</name>
<evidence type="ECO:0000313" key="15">
    <source>
        <dbReference type="Proteomes" id="UP000233534"/>
    </source>
</evidence>
<evidence type="ECO:0000259" key="11">
    <source>
        <dbReference type="Pfam" id="PF02878"/>
    </source>
</evidence>
<dbReference type="GO" id="GO:0005975">
    <property type="term" value="P:carbohydrate metabolic process"/>
    <property type="evidence" value="ECO:0007669"/>
    <property type="project" value="InterPro"/>
</dbReference>
<dbReference type="GO" id="GO:0000287">
    <property type="term" value="F:magnesium ion binding"/>
    <property type="evidence" value="ECO:0007669"/>
    <property type="project" value="UniProtKB-UniRule"/>
</dbReference>
<dbReference type="InterPro" id="IPR005841">
    <property type="entry name" value="Alpha-D-phosphohexomutase_SF"/>
</dbReference>
<dbReference type="SUPFAM" id="SSF55957">
    <property type="entry name" value="Phosphoglucomutase, C-terminal domain"/>
    <property type="match status" value="1"/>
</dbReference>
<evidence type="ECO:0000259" key="12">
    <source>
        <dbReference type="Pfam" id="PF02879"/>
    </source>
</evidence>
<dbReference type="Proteomes" id="UP000233534">
    <property type="component" value="Chromosome"/>
</dbReference>
<dbReference type="Pfam" id="PF02878">
    <property type="entry name" value="PGM_PMM_I"/>
    <property type="match status" value="1"/>
</dbReference>
<evidence type="ECO:0000256" key="1">
    <source>
        <dbReference type="ARBA" id="ARBA00010231"/>
    </source>
</evidence>
<keyword evidence="15" id="KW-1185">Reference proteome</keyword>
<evidence type="ECO:0000259" key="10">
    <source>
        <dbReference type="Pfam" id="PF00408"/>
    </source>
</evidence>
<dbReference type="PRINTS" id="PR00509">
    <property type="entry name" value="PGMPMM"/>
</dbReference>
<dbReference type="Gene3D" id="3.40.120.10">
    <property type="entry name" value="Alpha-D-Glucose-1,6-Bisphosphate, subunit A, domain 3"/>
    <property type="match status" value="3"/>
</dbReference>
<evidence type="ECO:0000259" key="13">
    <source>
        <dbReference type="Pfam" id="PF02880"/>
    </source>
</evidence>
<dbReference type="EC" id="5.4.2.10" evidence="7 9"/>
<dbReference type="GO" id="GO:0009252">
    <property type="term" value="P:peptidoglycan biosynthetic process"/>
    <property type="evidence" value="ECO:0007669"/>
    <property type="project" value="TreeGrafter"/>
</dbReference>
<dbReference type="Pfam" id="PF02880">
    <property type="entry name" value="PGM_PMM_III"/>
    <property type="match status" value="1"/>
</dbReference>
<dbReference type="GO" id="GO:0008966">
    <property type="term" value="F:phosphoglucosamine mutase activity"/>
    <property type="evidence" value="ECO:0007669"/>
    <property type="project" value="UniProtKB-UniRule"/>
</dbReference>
<dbReference type="PANTHER" id="PTHR42946">
    <property type="entry name" value="PHOSPHOHEXOSE MUTASE"/>
    <property type="match status" value="1"/>
</dbReference>
<feature type="domain" description="Alpha-D-phosphohexomutase alpha/beta/alpha" evidence="12">
    <location>
        <begin position="176"/>
        <end position="272"/>
    </location>
</feature>
<feature type="active site" description="Phosphoserine intermediate" evidence="9">
    <location>
        <position position="119"/>
    </location>
</feature>
<evidence type="ECO:0000256" key="5">
    <source>
        <dbReference type="ARBA" id="ARBA00023235"/>
    </source>
</evidence>
<accession>A0A2K9EDF5</accession>
<dbReference type="InterPro" id="IPR005846">
    <property type="entry name" value="A-D-PHexomutase_a/b/a-III"/>
</dbReference>
<dbReference type="InterPro" id="IPR050060">
    <property type="entry name" value="Phosphoglucosamine_mutase"/>
</dbReference>
<evidence type="ECO:0000256" key="2">
    <source>
        <dbReference type="ARBA" id="ARBA00022553"/>
    </source>
</evidence>
<proteinExistence type="inferred from homology"/>
<keyword evidence="5 9" id="KW-0413">Isomerase</keyword>
<evidence type="ECO:0000256" key="3">
    <source>
        <dbReference type="ARBA" id="ARBA00022723"/>
    </source>
</evidence>
<comment type="PTM">
    <text evidence="9">Activated by phosphorylation.</text>
</comment>
<dbReference type="FunFam" id="3.30.310.50:FF:000001">
    <property type="entry name" value="Phosphoglucosamine mutase"/>
    <property type="match status" value="1"/>
</dbReference>
<feature type="domain" description="Alpha-D-phosphohexomutase C-terminal" evidence="10">
    <location>
        <begin position="394"/>
        <end position="460"/>
    </location>
</feature>
<evidence type="ECO:0000256" key="9">
    <source>
        <dbReference type="HAMAP-Rule" id="MF_01554"/>
    </source>
</evidence>
<keyword evidence="2 9" id="KW-0597">Phosphoprotein</keyword>
<dbReference type="Pfam" id="PF00408">
    <property type="entry name" value="PGM_PMM_IV"/>
    <property type="match status" value="1"/>
</dbReference>
<dbReference type="CDD" id="cd05802">
    <property type="entry name" value="GlmM"/>
    <property type="match status" value="1"/>
</dbReference>
<dbReference type="NCBIfam" id="TIGR01455">
    <property type="entry name" value="glmM"/>
    <property type="match status" value="1"/>
</dbReference>
<dbReference type="NCBIfam" id="NF008139">
    <property type="entry name" value="PRK10887.1"/>
    <property type="match status" value="1"/>
</dbReference>
<comment type="similarity">
    <text evidence="1 9">Belongs to the phosphohexose mutase family.</text>
</comment>
<reference evidence="14 15" key="1">
    <citation type="submission" date="2017-12" db="EMBL/GenBank/DDBJ databases">
        <title>Complete genome sequence of Herbivorax saccincola GGR1, a novel Cellulosome-producing hydrolytic bacterium in a thermophilic biogas plant, established by Illumina and Nanopore MinION sequencing.</title>
        <authorList>
            <person name="Pechtl A."/>
            <person name="Ruckert C."/>
            <person name="Koeck D.E."/>
            <person name="Maus I."/>
            <person name="Winkler A."/>
            <person name="Kalinowski J."/>
            <person name="Puhler A."/>
            <person name="Schwarz W.W."/>
            <person name="Zverlov V.V."/>
            <person name="Schluter A."/>
            <person name="Liebl W."/>
        </authorList>
    </citation>
    <scope>NUCLEOTIDE SEQUENCE [LARGE SCALE GENOMIC DNA]</scope>
    <source>
        <strain evidence="15">SR1</strain>
    </source>
</reference>
<keyword evidence="4 9" id="KW-0460">Magnesium</keyword>
<evidence type="ECO:0000256" key="4">
    <source>
        <dbReference type="ARBA" id="ARBA00022842"/>
    </source>
</evidence>
<gene>
    <name evidence="9 14" type="primary">glmM</name>
    <name evidence="14" type="ORF">HVS_06595</name>
</gene>
<evidence type="ECO:0000256" key="7">
    <source>
        <dbReference type="ARBA" id="ARBA00066330"/>
    </source>
</evidence>
<feature type="binding site" evidence="9">
    <location>
        <position position="259"/>
    </location>
    <ligand>
        <name>Mg(2+)</name>
        <dbReference type="ChEBI" id="CHEBI:18420"/>
    </ligand>
</feature>